<comment type="caution">
    <text evidence="2">The sequence shown here is derived from an EMBL/GenBank/DDBJ whole genome shotgun (WGS) entry which is preliminary data.</text>
</comment>
<dbReference type="Proteomes" id="UP000487350">
    <property type="component" value="Unassembled WGS sequence"/>
</dbReference>
<protein>
    <recommendedName>
        <fullName evidence="4">Tetratricopeptide repeat-containing protein</fullName>
    </recommendedName>
</protein>
<keyword evidence="3" id="KW-1185">Reference proteome</keyword>
<gene>
    <name evidence="2" type="ORF">GHT07_05305</name>
</gene>
<dbReference type="EMBL" id="WJBU01000005">
    <property type="protein sequence ID" value="MRD46682.1"/>
    <property type="molecule type" value="Genomic_DNA"/>
</dbReference>
<accession>A0A844B056</accession>
<organism evidence="2 3">
    <name type="scientific">Caenimonas koreensis DSM 17982</name>
    <dbReference type="NCBI Taxonomy" id="1121255"/>
    <lineage>
        <taxon>Bacteria</taxon>
        <taxon>Pseudomonadati</taxon>
        <taxon>Pseudomonadota</taxon>
        <taxon>Betaproteobacteria</taxon>
        <taxon>Burkholderiales</taxon>
        <taxon>Comamonadaceae</taxon>
        <taxon>Caenimonas</taxon>
    </lineage>
</organism>
<dbReference type="OrthoDB" id="8776071at2"/>
<dbReference type="SUPFAM" id="SSF48452">
    <property type="entry name" value="TPR-like"/>
    <property type="match status" value="1"/>
</dbReference>
<dbReference type="AlphaFoldDB" id="A0A844B056"/>
<evidence type="ECO:0000256" key="1">
    <source>
        <dbReference type="SAM" id="MobiDB-lite"/>
    </source>
</evidence>
<sequence>MTDSSAPKTKPKAHLPDESLAYLTRAVRASRAGNESEAMSLFEQACATGPGHPLPSFLYGSELASLGRIEQAESAFANAVLCDPGFNTARYQLGLLQFSSGRAAAALVSWQPLLVLADTNPMLHFVYGFAALARNEYSAARTHFHEGLALPNNNGPMVDDIRLVLARMDEEAASTGEPATHAEPAAPQTPAGVALEEPAEPDARHVLISNYGKPDTLH</sequence>
<evidence type="ECO:0000313" key="2">
    <source>
        <dbReference type="EMBL" id="MRD46682.1"/>
    </source>
</evidence>
<dbReference type="InterPro" id="IPR011990">
    <property type="entry name" value="TPR-like_helical_dom_sf"/>
</dbReference>
<name>A0A844B056_9BURK</name>
<evidence type="ECO:0000313" key="3">
    <source>
        <dbReference type="Proteomes" id="UP000487350"/>
    </source>
</evidence>
<proteinExistence type="predicted"/>
<reference evidence="2 3" key="1">
    <citation type="submission" date="2019-11" db="EMBL/GenBank/DDBJ databases">
        <title>Caenimonas koreensis gen. nov., sp. nov., isolated from activated sludge.</title>
        <authorList>
            <person name="Seung H.R."/>
        </authorList>
    </citation>
    <scope>NUCLEOTIDE SEQUENCE [LARGE SCALE GENOMIC DNA]</scope>
    <source>
        <strain evidence="2 3">EMB320</strain>
    </source>
</reference>
<feature type="region of interest" description="Disordered" evidence="1">
    <location>
        <begin position="172"/>
        <end position="199"/>
    </location>
</feature>
<dbReference type="Gene3D" id="1.25.40.10">
    <property type="entry name" value="Tetratricopeptide repeat domain"/>
    <property type="match status" value="1"/>
</dbReference>
<evidence type="ECO:0008006" key="4">
    <source>
        <dbReference type="Google" id="ProtNLM"/>
    </source>
</evidence>
<dbReference type="RefSeq" id="WP_153584034.1">
    <property type="nucleotide sequence ID" value="NZ_WJBU01000005.1"/>
</dbReference>